<feature type="domain" description="O-methyltransferase dimerisation" evidence="6">
    <location>
        <begin position="29"/>
        <end position="104"/>
    </location>
</feature>
<dbReference type="EMBL" id="CP003947">
    <property type="protein sequence ID" value="AFZ52499.1"/>
    <property type="molecule type" value="Genomic_DNA"/>
</dbReference>
<dbReference type="GO" id="GO:0008171">
    <property type="term" value="F:O-methyltransferase activity"/>
    <property type="evidence" value="ECO:0007669"/>
    <property type="project" value="InterPro"/>
</dbReference>
<feature type="active site" description="Proton acceptor" evidence="4">
    <location>
        <position position="263"/>
    </location>
</feature>
<evidence type="ECO:0000256" key="1">
    <source>
        <dbReference type="ARBA" id="ARBA00022603"/>
    </source>
</evidence>
<keyword evidence="2 7" id="KW-0808">Transferase</keyword>
<organism evidence="7 8">
    <name type="scientific">Cyanobacterium aponinum (strain PCC 10605)</name>
    <dbReference type="NCBI Taxonomy" id="755178"/>
    <lineage>
        <taxon>Bacteria</taxon>
        <taxon>Bacillati</taxon>
        <taxon>Cyanobacteriota</taxon>
        <taxon>Cyanophyceae</taxon>
        <taxon>Oscillatoriophycideae</taxon>
        <taxon>Chroococcales</taxon>
        <taxon>Geminocystaceae</taxon>
        <taxon>Cyanobacterium</taxon>
    </lineage>
</organism>
<evidence type="ECO:0000259" key="5">
    <source>
        <dbReference type="Pfam" id="PF00891"/>
    </source>
</evidence>
<dbReference type="InterPro" id="IPR012967">
    <property type="entry name" value="COMT_dimerisation"/>
</dbReference>
<dbReference type="Gene3D" id="1.10.287.1350">
    <property type="match status" value="1"/>
</dbReference>
<dbReference type="PIRSF" id="PIRSF005739">
    <property type="entry name" value="O-mtase"/>
    <property type="match status" value="1"/>
</dbReference>
<dbReference type="InterPro" id="IPR036390">
    <property type="entry name" value="WH_DNA-bd_sf"/>
</dbReference>
<name>K9Z003_CYAAP</name>
<gene>
    <name evidence="7" type="ordered locus">Cyan10605_0353</name>
</gene>
<accession>K9Z003</accession>
<dbReference type="Pfam" id="PF08100">
    <property type="entry name" value="Dimerisation"/>
    <property type="match status" value="1"/>
</dbReference>
<dbReference type="HOGENOM" id="CLU_005533_12_0_3"/>
<dbReference type="Pfam" id="PF00891">
    <property type="entry name" value="Methyltransf_2"/>
    <property type="match status" value="1"/>
</dbReference>
<reference evidence="8" key="1">
    <citation type="journal article" date="2013" name="Proc. Natl. Acad. Sci. U.S.A.">
        <title>Improving the coverage of the cyanobacterial phylum using diversity-driven genome sequencing.</title>
        <authorList>
            <person name="Shih P.M."/>
            <person name="Wu D."/>
            <person name="Latifi A."/>
            <person name="Axen S.D."/>
            <person name="Fewer D.P."/>
            <person name="Talla E."/>
            <person name="Calteau A."/>
            <person name="Cai F."/>
            <person name="Tandeau de Marsac N."/>
            <person name="Rippka R."/>
            <person name="Herdman M."/>
            <person name="Sivonen K."/>
            <person name="Coursin T."/>
            <person name="Laurent T."/>
            <person name="Goodwin L."/>
            <person name="Nolan M."/>
            <person name="Davenport K.W."/>
            <person name="Han C.S."/>
            <person name="Rubin E.M."/>
            <person name="Eisen J.A."/>
            <person name="Woyke T."/>
            <person name="Gugger M."/>
            <person name="Kerfeld C.A."/>
        </authorList>
    </citation>
    <scope>NUCLEOTIDE SEQUENCE [LARGE SCALE GENOMIC DNA]</scope>
    <source>
        <strain evidence="8">PCC 10605</strain>
    </source>
</reference>
<dbReference type="EC" id="2.1.1.-" evidence="7"/>
<dbReference type="eggNOG" id="COG2226">
    <property type="taxonomic scope" value="Bacteria"/>
</dbReference>
<proteinExistence type="predicted"/>
<evidence type="ECO:0000259" key="6">
    <source>
        <dbReference type="Pfam" id="PF08100"/>
    </source>
</evidence>
<keyword evidence="1 7" id="KW-0489">Methyltransferase</keyword>
<evidence type="ECO:0000313" key="7">
    <source>
        <dbReference type="EMBL" id="AFZ52499.1"/>
    </source>
</evidence>
<dbReference type="AlphaFoldDB" id="K9Z003"/>
<dbReference type="Gene3D" id="1.10.10.10">
    <property type="entry name" value="Winged helix-like DNA-binding domain superfamily/Winged helix DNA-binding domain"/>
    <property type="match status" value="1"/>
</dbReference>
<dbReference type="InterPro" id="IPR036388">
    <property type="entry name" value="WH-like_DNA-bd_sf"/>
</dbReference>
<evidence type="ECO:0000313" key="8">
    <source>
        <dbReference type="Proteomes" id="UP000010480"/>
    </source>
</evidence>
<dbReference type="InterPro" id="IPR001077">
    <property type="entry name" value="COMT_C"/>
</dbReference>
<dbReference type="STRING" id="755178.Cyan10605_0353"/>
<dbReference type="PATRIC" id="fig|755178.3.peg.370"/>
<dbReference type="GO" id="GO:0046983">
    <property type="term" value="F:protein dimerization activity"/>
    <property type="evidence" value="ECO:0007669"/>
    <property type="project" value="InterPro"/>
</dbReference>
<protein>
    <submittedName>
        <fullName evidence="7">Hydroxyneurosporene-O-methyltransferase</fullName>
        <ecNumber evidence="7">2.1.1.-</ecNumber>
    </submittedName>
</protein>
<keyword evidence="8" id="KW-1185">Reference proteome</keyword>
<dbReference type="SUPFAM" id="SSF53335">
    <property type="entry name" value="S-adenosyl-L-methionine-dependent methyltransferases"/>
    <property type="match status" value="1"/>
</dbReference>
<dbReference type="SUPFAM" id="SSF46785">
    <property type="entry name" value="Winged helix' DNA-binding domain"/>
    <property type="match status" value="1"/>
</dbReference>
<evidence type="ECO:0000256" key="3">
    <source>
        <dbReference type="ARBA" id="ARBA00022691"/>
    </source>
</evidence>
<dbReference type="Proteomes" id="UP000010480">
    <property type="component" value="Chromosome"/>
</dbReference>
<dbReference type="GO" id="GO:0032259">
    <property type="term" value="P:methylation"/>
    <property type="evidence" value="ECO:0007669"/>
    <property type="project" value="UniProtKB-KW"/>
</dbReference>
<dbReference type="PANTHER" id="PTHR43712">
    <property type="entry name" value="PUTATIVE (AFU_ORTHOLOGUE AFUA_4G14580)-RELATED"/>
    <property type="match status" value="1"/>
</dbReference>
<dbReference type="PROSITE" id="PS51683">
    <property type="entry name" value="SAM_OMT_II"/>
    <property type="match status" value="1"/>
</dbReference>
<feature type="domain" description="O-methyltransferase C-terminal" evidence="5">
    <location>
        <begin position="127"/>
        <end position="333"/>
    </location>
</feature>
<evidence type="ECO:0000256" key="4">
    <source>
        <dbReference type="PIRSR" id="PIRSR005739-1"/>
    </source>
</evidence>
<evidence type="ECO:0000256" key="2">
    <source>
        <dbReference type="ARBA" id="ARBA00022679"/>
    </source>
</evidence>
<dbReference type="InterPro" id="IPR029063">
    <property type="entry name" value="SAM-dependent_MTases_sf"/>
</dbReference>
<keyword evidence="3" id="KW-0949">S-adenosyl-L-methionine</keyword>
<dbReference type="KEGG" id="can:Cyan10605_0353"/>
<sequence length="354" mass="39735">MIYNQDKPRKNIVKLMNNHLLPPHIQLTQMISGYWLSQSIYVISKLGIPDLLQNSPQTCEKMASLKNINSSALYRVMRALASVGIFSEVESQRFSLTPLGEYLCENHPQSVKATAIMLGEAPHYQAWGNLFHSVKTGKPAFDDVFGMGVFEYFKSHPEDAEIFENSMSSFSFSEERAILEAYDFSDFTTIVDVGGGYGEMLGSILEKYPQCQGILFDEEYVISHCQETLKKHNINNRCQAISGSFFEKIPSGGDAYLLKHIIHDWGDESAIAILQNCREVLPEHGKILVMEMIVPQGDTPSSAKMLDLNMLVMCPGGKERSKIEFEELFSLAGLTLHRIVTTSEEVCILEATKK</sequence>
<dbReference type="PANTHER" id="PTHR43712:SF2">
    <property type="entry name" value="O-METHYLTRANSFERASE CICE"/>
    <property type="match status" value="1"/>
</dbReference>
<dbReference type="Gene3D" id="3.40.50.150">
    <property type="entry name" value="Vaccinia Virus protein VP39"/>
    <property type="match status" value="1"/>
</dbReference>
<dbReference type="InterPro" id="IPR016461">
    <property type="entry name" value="COMT-like"/>
</dbReference>